<reference evidence="12 13" key="1">
    <citation type="submission" date="2018-09" db="EMBL/GenBank/DDBJ databases">
        <title>Discovery and Ecogenomic Context for Candidatus Cryosericales, a Global Caldiserica Order Active in Thawing Permafrost.</title>
        <authorList>
            <person name="Martinez M.A."/>
            <person name="Woodcroft B.J."/>
            <person name="Ignacio Espinoza J.C."/>
            <person name="Zayed A."/>
            <person name="Singleton C.M."/>
            <person name="Boyd J."/>
            <person name="Li Y.-F."/>
            <person name="Purvine S."/>
            <person name="Maughan H."/>
            <person name="Hodgkins S.B."/>
            <person name="Anderson D."/>
            <person name="Sederholm M."/>
            <person name="Temperton B."/>
            <person name="Saleska S.R."/>
            <person name="Tyson G.W."/>
            <person name="Rich V.I."/>
        </authorList>
    </citation>
    <scope>NUCLEOTIDE SEQUENCE [LARGE SCALE GENOMIC DNA]</scope>
    <source>
        <strain evidence="11 13">SMC5</strain>
        <strain evidence="10 12">SMC6</strain>
    </source>
</reference>
<dbReference type="EC" id="3.5.1.25" evidence="10"/>
<dbReference type="NCBIfam" id="TIGR00221">
    <property type="entry name" value="nagA"/>
    <property type="match status" value="1"/>
</dbReference>
<gene>
    <name evidence="10" type="primary">nagA</name>
    <name evidence="11" type="ORF">SMC5_07420</name>
    <name evidence="10" type="ORF">SMC6_06640</name>
</gene>
<evidence type="ECO:0000256" key="2">
    <source>
        <dbReference type="ARBA" id="ARBA00022723"/>
    </source>
</evidence>
<evidence type="ECO:0000313" key="11">
    <source>
        <dbReference type="EMBL" id="RIE09031.1"/>
    </source>
</evidence>
<dbReference type="Gene3D" id="2.30.40.10">
    <property type="entry name" value="Urease, subunit C, domain 1"/>
    <property type="match status" value="1"/>
</dbReference>
<sequence>MAIAIKGSHYAIKTDNLYLPERMTGIFWVEVKDGRVTGVTTSAPTGAEVVDLIGQVVAPGFIDTHIHGYKGFDIMDEGIKAVRGMATTLPETGVTSFFPTTDTYILEGIEHILAETTPELDTIPGAHPLGFHMEGPFLSKNKPGAMKVDMMVPPSIEKAAHALKAGRVVMMTVATELPGALEMADYLRDHGCTVTIGHSAATVEQAGEAFSHGINVITHYFNAMSGLNQRAPGLVGAGMTYPFWLQLICDGAHSHPAAAGMVGRQYADRVALITDALAVCGLPHPATYHADGSDIIVDDTIARLPDGTICGSILTLDHAVRNLMDFAGVPLQTALRCAGLNPALSAGIHDRGALRPGYWADIVILDAQTLHVQATIREGQQVFAA</sequence>
<feature type="binding site" evidence="7">
    <location>
        <position position="230"/>
    </location>
    <ligand>
        <name>substrate</name>
    </ligand>
</feature>
<evidence type="ECO:0000256" key="8">
    <source>
        <dbReference type="PIRSR" id="PIRSR038994-3"/>
    </source>
</evidence>
<evidence type="ECO:0000313" key="13">
    <source>
        <dbReference type="Proteomes" id="UP000266489"/>
    </source>
</evidence>
<proteinExistence type="inferred from homology"/>
<evidence type="ECO:0000256" key="4">
    <source>
        <dbReference type="ARBA" id="ARBA00023277"/>
    </source>
</evidence>
<comment type="similarity">
    <text evidence="1 5">Belongs to the metallo-dependent hydrolases superfamily. NagA family.</text>
</comment>
<feature type="binding site" evidence="7">
    <location>
        <position position="145"/>
    </location>
    <ligand>
        <name>substrate</name>
    </ligand>
</feature>
<dbReference type="InterPro" id="IPR011059">
    <property type="entry name" value="Metal-dep_hydrolase_composite"/>
</dbReference>
<feature type="binding site" evidence="7">
    <location>
        <begin position="222"/>
        <end position="223"/>
    </location>
    <ligand>
        <name>substrate</name>
    </ligand>
</feature>
<dbReference type="Pfam" id="PF01979">
    <property type="entry name" value="Amidohydro_1"/>
    <property type="match status" value="1"/>
</dbReference>
<dbReference type="Proteomes" id="UP000266489">
    <property type="component" value="Unassembled WGS sequence"/>
</dbReference>
<protein>
    <submittedName>
        <fullName evidence="10">N-acetylglucosamine-6-phosphate deacetylase</fullName>
        <ecNumber evidence="10">3.5.1.25</ecNumber>
    </submittedName>
</protein>
<dbReference type="EMBL" id="QXIU01000183">
    <property type="protein sequence ID" value="RIE09031.1"/>
    <property type="molecule type" value="Genomic_DNA"/>
</dbReference>
<keyword evidence="4 5" id="KW-0119">Carbohydrate metabolism</keyword>
<evidence type="ECO:0000256" key="1">
    <source>
        <dbReference type="ARBA" id="ARBA00010716"/>
    </source>
</evidence>
<dbReference type="GO" id="GO:0006046">
    <property type="term" value="P:N-acetylglucosamine catabolic process"/>
    <property type="evidence" value="ECO:0007669"/>
    <property type="project" value="TreeGrafter"/>
</dbReference>
<accession>A0A398DCT0</accession>
<accession>A0A398CVI2</accession>
<organism evidence="10 12">
    <name type="scientific">Candidatus Cryosericum odellii</name>
    <dbReference type="NCBI Taxonomy" id="2290917"/>
    <lineage>
        <taxon>Bacteria</taxon>
        <taxon>Pseudomonadati</taxon>
        <taxon>Caldisericota/Cryosericota group</taxon>
        <taxon>Candidatus Cryosericota</taxon>
        <taxon>Candidatus Cryosericia</taxon>
        <taxon>Candidatus Cryosericales</taxon>
        <taxon>Candidatus Cryosericaceae</taxon>
        <taxon>Candidatus Cryosericum</taxon>
    </lineage>
</organism>
<dbReference type="PIRSF" id="PIRSF038994">
    <property type="entry name" value="NagA"/>
    <property type="match status" value="1"/>
</dbReference>
<evidence type="ECO:0000313" key="10">
    <source>
        <dbReference type="EMBL" id="RIE07406.1"/>
    </source>
</evidence>
<feature type="domain" description="Amidohydrolase-related" evidence="9">
    <location>
        <begin position="56"/>
        <end position="380"/>
    </location>
</feature>
<evidence type="ECO:0000256" key="7">
    <source>
        <dbReference type="PIRSR" id="PIRSR038994-2"/>
    </source>
</evidence>
<dbReference type="InterPro" id="IPR003764">
    <property type="entry name" value="GlcNAc_6-P_deAcase"/>
</dbReference>
<dbReference type="OrthoDB" id="9776488at2"/>
<feature type="binding site" evidence="7">
    <location>
        <begin position="309"/>
        <end position="311"/>
    </location>
    <ligand>
        <name>substrate</name>
    </ligand>
</feature>
<dbReference type="PANTHER" id="PTHR11113:SF14">
    <property type="entry name" value="N-ACETYLGLUCOSAMINE-6-PHOSPHATE DEACETYLASE"/>
    <property type="match status" value="1"/>
</dbReference>
<dbReference type="Proteomes" id="UP000266260">
    <property type="component" value="Unassembled WGS sequence"/>
</dbReference>
<feature type="binding site" evidence="8">
    <location>
        <position position="198"/>
    </location>
    <ligand>
        <name>Zn(2+)</name>
        <dbReference type="ChEBI" id="CHEBI:29105"/>
    </ligand>
</feature>
<dbReference type="GO" id="GO:0046872">
    <property type="term" value="F:metal ion binding"/>
    <property type="evidence" value="ECO:0007669"/>
    <property type="project" value="UniProtKB-KW"/>
</dbReference>
<dbReference type="SUPFAM" id="SSF51556">
    <property type="entry name" value="Metallo-dependent hydrolases"/>
    <property type="match status" value="1"/>
</dbReference>
<evidence type="ECO:0000313" key="12">
    <source>
        <dbReference type="Proteomes" id="UP000266260"/>
    </source>
</evidence>
<evidence type="ECO:0000256" key="6">
    <source>
        <dbReference type="PIRSR" id="PIRSR038994-1"/>
    </source>
</evidence>
<feature type="binding site" evidence="8">
    <location>
        <position position="134"/>
    </location>
    <ligand>
        <name>Zn(2+)</name>
        <dbReference type="ChEBI" id="CHEBI:29105"/>
    </ligand>
</feature>
<comment type="caution">
    <text evidence="10">The sequence shown here is derived from an EMBL/GenBank/DDBJ whole genome shotgun (WGS) entry which is preliminary data.</text>
</comment>
<keyword evidence="2 8" id="KW-0479">Metal-binding</keyword>
<evidence type="ECO:0000259" key="9">
    <source>
        <dbReference type="Pfam" id="PF01979"/>
    </source>
</evidence>
<dbReference type="Gene3D" id="3.20.20.140">
    <property type="entry name" value="Metal-dependent hydrolases"/>
    <property type="match status" value="1"/>
</dbReference>
<dbReference type="InterPro" id="IPR032466">
    <property type="entry name" value="Metal_Hydrolase"/>
</dbReference>
<dbReference type="AlphaFoldDB" id="A0A398CVI2"/>
<dbReference type="RefSeq" id="WP_119120200.1">
    <property type="nucleotide sequence ID" value="NZ_QXIT01000110.1"/>
</dbReference>
<dbReference type="GO" id="GO:0008448">
    <property type="term" value="F:N-acetylglucosamine-6-phosphate deacetylase activity"/>
    <property type="evidence" value="ECO:0007669"/>
    <property type="project" value="UniProtKB-EC"/>
</dbReference>
<feature type="binding site" evidence="8">
    <location>
        <position position="219"/>
    </location>
    <ligand>
        <name>Zn(2+)</name>
        <dbReference type="ChEBI" id="CHEBI:29105"/>
    </ligand>
</feature>
<evidence type="ECO:0000256" key="3">
    <source>
        <dbReference type="ARBA" id="ARBA00022801"/>
    </source>
</evidence>
<feature type="binding site" evidence="7">
    <location>
        <position position="253"/>
    </location>
    <ligand>
        <name>substrate</name>
    </ligand>
</feature>
<dbReference type="SUPFAM" id="SSF51338">
    <property type="entry name" value="Composite domain of metallo-dependent hydrolases"/>
    <property type="match status" value="1"/>
</dbReference>
<dbReference type="InterPro" id="IPR006680">
    <property type="entry name" value="Amidohydro-rel"/>
</dbReference>
<name>A0A398CVI2_9BACT</name>
<evidence type="ECO:0000256" key="5">
    <source>
        <dbReference type="PIRNR" id="PIRNR038994"/>
    </source>
</evidence>
<dbReference type="EMBL" id="QXIT01000110">
    <property type="protein sequence ID" value="RIE07406.1"/>
    <property type="molecule type" value="Genomic_DNA"/>
</dbReference>
<keyword evidence="3 5" id="KW-0378">Hydrolase</keyword>
<dbReference type="PANTHER" id="PTHR11113">
    <property type="entry name" value="N-ACETYLGLUCOSAMINE-6-PHOSPHATE DEACETYLASE"/>
    <property type="match status" value="1"/>
</dbReference>
<comment type="cofactor">
    <cofactor evidence="8">
        <name>a divalent metal cation</name>
        <dbReference type="ChEBI" id="CHEBI:60240"/>
    </cofactor>
    <text evidence="8">Binds 1 divalent metal cation per subunit.</text>
</comment>
<keyword evidence="12" id="KW-1185">Reference proteome</keyword>
<feature type="active site" description="Proton donor/acceptor" evidence="6">
    <location>
        <position position="275"/>
    </location>
</feature>